<feature type="transmembrane region" description="Helical" evidence="5">
    <location>
        <begin position="32"/>
        <end position="53"/>
    </location>
</feature>
<keyword evidence="3 5" id="KW-1133">Transmembrane helix</keyword>
<keyword evidence="4 5" id="KW-0472">Membrane</keyword>
<dbReference type="EMBL" id="JBJXBP010000002">
    <property type="protein sequence ID" value="KAL3845067.1"/>
    <property type="molecule type" value="Genomic_DNA"/>
</dbReference>
<evidence type="ECO:0000256" key="5">
    <source>
        <dbReference type="SAM" id="Phobius"/>
    </source>
</evidence>
<evidence type="ECO:0000256" key="4">
    <source>
        <dbReference type="ARBA" id="ARBA00023136"/>
    </source>
</evidence>
<keyword evidence="2 5" id="KW-0812">Transmembrane</keyword>
<proteinExistence type="predicted"/>
<gene>
    <name evidence="6" type="ORF">ACJIZ3_002470</name>
</gene>
<dbReference type="AlphaFoldDB" id="A0ABD3U7N4"/>
<dbReference type="GO" id="GO:0005794">
    <property type="term" value="C:Golgi apparatus"/>
    <property type="evidence" value="ECO:0007669"/>
    <property type="project" value="UniProtKB-ARBA"/>
</dbReference>
<evidence type="ECO:0000256" key="2">
    <source>
        <dbReference type="ARBA" id="ARBA00022692"/>
    </source>
</evidence>
<evidence type="ECO:0000313" key="7">
    <source>
        <dbReference type="Proteomes" id="UP001634393"/>
    </source>
</evidence>
<dbReference type="PANTHER" id="PTHR13533">
    <property type="entry name" value="N-ACETYLNEURAMINATE 9-O-ACETYLTRANSFERASE"/>
    <property type="match status" value="1"/>
</dbReference>
<evidence type="ECO:0000256" key="1">
    <source>
        <dbReference type="ARBA" id="ARBA00004370"/>
    </source>
</evidence>
<sequence>MLGAIHLGLIAACVVLFVPMGMAGWHLSRNKMLFFSCALFITLAVGVHLMPYFPSIPDFISQSEVISATPTVISRDSCFFSLHDVMYTDVKECEDGPFDSNISNGSFDCNKMKSWEWIKTGSVAECEFQKLKKSDASDLLNGSWVVVAGDSQARLMVVSLLELVMGSEGMESVRGDLFKRHSDYSVLVDEIGLKLDFIWAPYVKNLTELVIRLRRERSVPDVMVMGAGLWDMLHVNNVSDYGVSLRMLRDSSLALLPVSSNLDTRDAGIESKSNRFLHLFWIGMPTLITSMLNTEEKKEKMTSVMSSAYDTEVNESKLLRHSGGPLLKLDIRLLSGLCGPQCTADGMHYDGVVYDSAVHILLNALLIESNQRPHLILFKLSKRNVIVIIQSWWYCLGLDIKLLNGKAGFLYSRSDIEYFVTLSSLKDENGKCMEEFDSFRLPLPLPLPLPCIRYYLISMNLDVLFASKNKSTKVVFFYLIFLLFLLLGTYQQTKMFVLVIEMA</sequence>
<protein>
    <submittedName>
        <fullName evidence="6">Uncharacterized protein</fullName>
    </submittedName>
</protein>
<evidence type="ECO:0000256" key="3">
    <source>
        <dbReference type="ARBA" id="ARBA00022989"/>
    </source>
</evidence>
<organism evidence="6 7">
    <name type="scientific">Penstemon smallii</name>
    <dbReference type="NCBI Taxonomy" id="265156"/>
    <lineage>
        <taxon>Eukaryota</taxon>
        <taxon>Viridiplantae</taxon>
        <taxon>Streptophyta</taxon>
        <taxon>Embryophyta</taxon>
        <taxon>Tracheophyta</taxon>
        <taxon>Spermatophyta</taxon>
        <taxon>Magnoliopsida</taxon>
        <taxon>eudicotyledons</taxon>
        <taxon>Gunneridae</taxon>
        <taxon>Pentapetalae</taxon>
        <taxon>asterids</taxon>
        <taxon>lamiids</taxon>
        <taxon>Lamiales</taxon>
        <taxon>Plantaginaceae</taxon>
        <taxon>Cheloneae</taxon>
        <taxon>Penstemon</taxon>
    </lineage>
</organism>
<accession>A0ABD3U7N4</accession>
<feature type="transmembrane region" description="Helical" evidence="5">
    <location>
        <begin position="6"/>
        <end position="25"/>
    </location>
</feature>
<feature type="transmembrane region" description="Helical" evidence="5">
    <location>
        <begin position="474"/>
        <end position="493"/>
    </location>
</feature>
<dbReference type="Proteomes" id="UP001634393">
    <property type="component" value="Unassembled WGS sequence"/>
</dbReference>
<dbReference type="GO" id="GO:0045492">
    <property type="term" value="P:xylan biosynthetic process"/>
    <property type="evidence" value="ECO:0007669"/>
    <property type="project" value="UniProtKB-ARBA"/>
</dbReference>
<name>A0ABD3U7N4_9LAMI</name>
<comment type="subcellular location">
    <subcellularLocation>
        <location evidence="1">Membrane</location>
    </subcellularLocation>
</comment>
<comment type="caution">
    <text evidence="6">The sequence shown here is derived from an EMBL/GenBank/DDBJ whole genome shotgun (WGS) entry which is preliminary data.</text>
</comment>
<dbReference type="GO" id="GO:0016020">
    <property type="term" value="C:membrane"/>
    <property type="evidence" value="ECO:0007669"/>
    <property type="project" value="UniProtKB-SubCell"/>
</dbReference>
<reference evidence="6 7" key="1">
    <citation type="submission" date="2024-12" db="EMBL/GenBank/DDBJ databases">
        <title>The unique morphological basis and parallel evolutionary history of personate flowers in Penstemon.</title>
        <authorList>
            <person name="Depatie T.H."/>
            <person name="Wessinger C.A."/>
        </authorList>
    </citation>
    <scope>NUCLEOTIDE SEQUENCE [LARGE SCALE GENOMIC DNA]</scope>
    <source>
        <strain evidence="6">WTNN_2</strain>
        <tissue evidence="6">Leaf</tissue>
    </source>
</reference>
<dbReference type="PANTHER" id="PTHR13533:SF31">
    <property type="entry name" value="PROTEIN ALTERED XYLOGLUCAN 9"/>
    <property type="match status" value="1"/>
</dbReference>
<evidence type="ECO:0000313" key="6">
    <source>
        <dbReference type="EMBL" id="KAL3845067.1"/>
    </source>
</evidence>
<keyword evidence="7" id="KW-1185">Reference proteome</keyword>